<feature type="signal peptide" evidence="2">
    <location>
        <begin position="1"/>
        <end position="25"/>
    </location>
</feature>
<dbReference type="SUPFAM" id="SSF54534">
    <property type="entry name" value="FKBP-like"/>
    <property type="match status" value="1"/>
</dbReference>
<reference evidence="3 4" key="1">
    <citation type="submission" date="2014-03" db="EMBL/GenBank/DDBJ databases">
        <title>Sequencing and Comparison of Genomes and Transcriptome Profiles of Human Ehrlichiosis Agents.</title>
        <authorList>
            <person name="Lin M."/>
            <person name="Daugherty S.C."/>
            <person name="Nagaraj S."/>
            <person name="Cheng Z."/>
            <person name="Xiong Q."/>
            <person name="Lin F.-Y."/>
            <person name="Sengamalay N."/>
            <person name="Ott S."/>
            <person name="Godinez A."/>
            <person name="Tallon L.J."/>
            <person name="Sadzewicz L."/>
            <person name="Fraser C.M."/>
            <person name="Dunning Hotopp J.C."/>
            <person name="Rikihisa Y."/>
        </authorList>
    </citation>
    <scope>NUCLEOTIDE SEQUENCE [LARGE SCALE GENOMIC DNA]</scope>
    <source>
        <strain evidence="3 4">Oregon</strain>
    </source>
</reference>
<evidence type="ECO:0000313" key="3">
    <source>
        <dbReference type="EMBL" id="AHX11626.1"/>
    </source>
</evidence>
<feature type="chain" id="PRO_5004956498" evidence="2">
    <location>
        <begin position="26"/>
        <end position="304"/>
    </location>
</feature>
<evidence type="ECO:0000256" key="1">
    <source>
        <dbReference type="ARBA" id="ARBA00022729"/>
    </source>
</evidence>
<dbReference type="KEGG" id="nhm:NHE_0693"/>
<keyword evidence="1 2" id="KW-0732">Signal</keyword>
<keyword evidence="4" id="KW-1185">Reference proteome</keyword>
<dbReference type="RefSeq" id="WP_051579646.1">
    <property type="nucleotide sequence ID" value="NZ_CP007481.1"/>
</dbReference>
<sequence length="304" mass="34726">MTKLRYLIIFCFLCFAPCHSLEVKAAALVGNVTISNQDVRDYQEILGMLGGKTATSYKAALQEMIDLELYNQYAQKVGIRFSQQKYDAAINRLKSLGVKETSLTELFRDCLKKQVLFAEVVEQVIKPRIQISQEDLLNMKRSLLRNKNTVKLTKIDADGSSRKDLGWMKLDELAPEIKKTISKLPVGKISDPIEGSRFLVADKENELILDLDYKGEISEKSKVVGFYKSMFFRKLSDLAPGERKKLFLSTGSIEIKKNNLILLIHLDMSDLHSRLVELIYPAKLEKEIKKFSADLHENIRVVKY</sequence>
<dbReference type="InterPro" id="IPR027304">
    <property type="entry name" value="Trigger_fact/SurA_dom_sf"/>
</dbReference>
<dbReference type="Gene3D" id="1.10.4030.10">
    <property type="entry name" value="Porin chaperone SurA, peptide-binding domain"/>
    <property type="match status" value="1"/>
</dbReference>
<proteinExistence type="predicted"/>
<dbReference type="Proteomes" id="UP000023755">
    <property type="component" value="Chromosome"/>
</dbReference>
<accession>X5H4Y1</accession>
<protein>
    <submittedName>
        <fullName evidence="3">SurA N-terminal domain protein</fullName>
    </submittedName>
</protein>
<dbReference type="HOGENOM" id="CLU_905626_0_0_5"/>
<dbReference type="AlphaFoldDB" id="X5H4Y1"/>
<name>X5H4Y1_9RICK</name>
<dbReference type="SUPFAM" id="SSF109998">
    <property type="entry name" value="Triger factor/SurA peptide-binding domain-like"/>
    <property type="match status" value="1"/>
</dbReference>
<evidence type="ECO:0000313" key="4">
    <source>
        <dbReference type="Proteomes" id="UP000023755"/>
    </source>
</evidence>
<organism evidence="3 4">
    <name type="scientific">Neorickettsia helminthoeca str. Oregon</name>
    <dbReference type="NCBI Taxonomy" id="1286528"/>
    <lineage>
        <taxon>Bacteria</taxon>
        <taxon>Pseudomonadati</taxon>
        <taxon>Pseudomonadota</taxon>
        <taxon>Alphaproteobacteria</taxon>
        <taxon>Rickettsiales</taxon>
        <taxon>Anaplasmataceae</taxon>
        <taxon>Neorickettsia</taxon>
    </lineage>
</organism>
<dbReference type="PANTHER" id="PTHR47637">
    <property type="entry name" value="CHAPERONE SURA"/>
    <property type="match status" value="1"/>
</dbReference>
<dbReference type="STRING" id="1286528.NHE_0693"/>
<evidence type="ECO:0000256" key="2">
    <source>
        <dbReference type="SAM" id="SignalP"/>
    </source>
</evidence>
<dbReference type="PANTHER" id="PTHR47637:SF1">
    <property type="entry name" value="CHAPERONE SURA"/>
    <property type="match status" value="1"/>
</dbReference>
<gene>
    <name evidence="3" type="ORF">NHE_0693</name>
</gene>
<dbReference type="OrthoDB" id="7165236at2"/>
<dbReference type="InterPro" id="IPR050280">
    <property type="entry name" value="OMP_Chaperone_SurA"/>
</dbReference>
<dbReference type="EMBL" id="CP007481">
    <property type="protein sequence ID" value="AHX11626.1"/>
    <property type="molecule type" value="Genomic_DNA"/>
</dbReference>